<accession>A0P6X7</accession>
<evidence type="ECO:0000313" key="2">
    <source>
        <dbReference type="EMBL" id="EAV47287.1"/>
    </source>
</evidence>
<gene>
    <name evidence="2" type="ORF">MB2181_04400</name>
</gene>
<dbReference type="OrthoDB" id="8536777at2"/>
<sequence>MKNYKFFAALLLSALLFNQAFAEPKRVFTEDEFINVFSGKPKSRVVKYLGEPDNKNISIKPKGANSVVGAKMRIEQDKKDKAKVEMWYYNNIVEYAPKKTYKFVELTMMNDRIVNIGFFNQ</sequence>
<feature type="signal peptide" evidence="1">
    <location>
        <begin position="1"/>
        <end position="22"/>
    </location>
</feature>
<keyword evidence="3" id="KW-1185">Reference proteome</keyword>
<dbReference type="Proteomes" id="UP000054262">
    <property type="component" value="Unassembled WGS sequence"/>
</dbReference>
<dbReference type="EMBL" id="AAUX01000001">
    <property type="protein sequence ID" value="EAV47287.1"/>
    <property type="molecule type" value="Genomic_DNA"/>
</dbReference>
<evidence type="ECO:0000313" key="3">
    <source>
        <dbReference type="Proteomes" id="UP000054262"/>
    </source>
</evidence>
<feature type="chain" id="PRO_5002628942" evidence="1">
    <location>
        <begin position="23"/>
        <end position="121"/>
    </location>
</feature>
<proteinExistence type="predicted"/>
<reference evidence="2 3" key="1">
    <citation type="submission" date="2006-11" db="EMBL/GenBank/DDBJ databases">
        <authorList>
            <person name="Giovannoni S."/>
            <person name="Vergin K."/>
            <person name="Ferriera S."/>
            <person name="Johnson J."/>
            <person name="Kravitz S."/>
            <person name="Beeson K."/>
            <person name="Sutton G."/>
            <person name="Rogers Y.-H."/>
            <person name="Friedman R."/>
            <person name="Frazier M."/>
            <person name="Venter J.C."/>
        </authorList>
    </citation>
    <scope>NUCLEOTIDE SEQUENCE [LARGE SCALE GENOMIC DNA]</scope>
    <source>
        <strain evidence="2 3">HTCC2181</strain>
    </source>
</reference>
<dbReference type="AlphaFoldDB" id="A0P6X7"/>
<evidence type="ECO:0000256" key="1">
    <source>
        <dbReference type="SAM" id="SignalP"/>
    </source>
</evidence>
<name>A0P6X7_9PROT</name>
<protein>
    <submittedName>
        <fullName evidence="2">Uncharacterized protein</fullName>
    </submittedName>
</protein>
<comment type="caution">
    <text evidence="2">The sequence shown here is derived from an EMBL/GenBank/DDBJ whole genome shotgun (WGS) entry which is preliminary data.</text>
</comment>
<keyword evidence="1" id="KW-0732">Signal</keyword>
<organism evidence="2 3">
    <name type="scientific">Methylophilales bacterium HTCC2181</name>
    <dbReference type="NCBI Taxonomy" id="383631"/>
    <lineage>
        <taxon>Bacteria</taxon>
        <taxon>Pseudomonadati</taxon>
        <taxon>Pseudomonadota</taxon>
        <taxon>Betaproteobacteria</taxon>
        <taxon>Nitrosomonadales</taxon>
        <taxon>OM43 clade</taxon>
    </lineage>
</organism>